<evidence type="ECO:0000256" key="11">
    <source>
        <dbReference type="PROSITE-ProRule" id="PRU01360"/>
    </source>
</evidence>
<evidence type="ECO:0000256" key="2">
    <source>
        <dbReference type="ARBA" id="ARBA00008143"/>
    </source>
</evidence>
<evidence type="ECO:0000256" key="5">
    <source>
        <dbReference type="ARBA" id="ARBA00022692"/>
    </source>
</evidence>
<evidence type="ECO:0000256" key="6">
    <source>
        <dbReference type="ARBA" id="ARBA00022729"/>
    </source>
</evidence>
<evidence type="ECO:0000313" key="17">
    <source>
        <dbReference type="Proteomes" id="UP000185895"/>
    </source>
</evidence>
<evidence type="ECO:0000259" key="14">
    <source>
        <dbReference type="Pfam" id="PF00593"/>
    </source>
</evidence>
<accession>A0A1E7RFY4</accession>
<keyword evidence="7 12" id="KW-0798">TonB box</keyword>
<dbReference type="AlphaFoldDB" id="A0A1E7RFY4"/>
<keyword evidence="8 11" id="KW-0472">Membrane</keyword>
<dbReference type="PANTHER" id="PTHR30069:SF29">
    <property type="entry name" value="HEMOGLOBIN AND HEMOGLOBIN-HAPTOGLOBIN-BINDING PROTEIN 1-RELATED"/>
    <property type="match status" value="1"/>
</dbReference>
<dbReference type="GO" id="GO:0015344">
    <property type="term" value="F:siderophore uptake transmembrane transporter activity"/>
    <property type="evidence" value="ECO:0007669"/>
    <property type="project" value="TreeGrafter"/>
</dbReference>
<sequence length="713" mass="79570">MTISSLSCAVLSCIFSHVYAEDRSTQKFQQLDTLEVSTVKTTAKQQAQQHLKQVSGATNFVDSTQLEQSRLSNNKDVLAYQAGVYAQSPGNEGSKISIRGSGVNRASGAHASGLLILLDDLPLTGPGGTPYELQEPLWLDHVDVYRGANGFEKGALNLGGALNYVSKTGKDADKLQLHYETGRYGYQKYSLSSGQDFGHYDYYVSFTGSDTDGYQHHASGNSKGVSANVGWQITPEIETRFYVRYRETDHKTPGALTKQQIAENPRTANSFNLNYGAFRKQPGSTWIANKTTVHFDHGGILTAGLSYHDYPMDLQESLYRTQINYRDLSAILSYQQPYQLFGLDSTGKISLRTTSHLPNTYGTESLRFNSSSGTYGTRFGNNQYTAGTIARKYHLQGSDNALTLSNELALTPDFWLITELAGIYNTRAYEVTYPATDDRYSNHEFHLAPRLGFRYEIQPDIQFYGNVSRSIEPAHPWALGWSGSAYFSSTDGAASGRPSGYAKLKTQTANSIELGSRGESIIGQWDLSVYKSWVRNEFLQDILPNSGYIVEYNASPTIHQGIELSLNSLLWDGQQQGEINLRQSYTLSDFHYEDDATFGSNQLAGIPKHYYQAELRYSHPTGFYGALNTEYASKRYTDYANSFYADRYQIWGATLGFNAPNQYWQGWLDFRNIGNKHYAAIVTPGYNDKGQDVARSIPGEGFGTYAGITWRFH</sequence>
<feature type="signal peptide" evidence="13">
    <location>
        <begin position="1"/>
        <end position="20"/>
    </location>
</feature>
<keyword evidence="6 13" id="KW-0732">Signal</keyword>
<dbReference type="InterPro" id="IPR000531">
    <property type="entry name" value="Beta-barrel_TonB"/>
</dbReference>
<dbReference type="Gene3D" id="2.40.170.20">
    <property type="entry name" value="TonB-dependent receptor, beta-barrel domain"/>
    <property type="match status" value="1"/>
</dbReference>
<keyword evidence="3 11" id="KW-0813">Transport</keyword>
<evidence type="ECO:0000313" key="16">
    <source>
        <dbReference type="EMBL" id="OEY98221.1"/>
    </source>
</evidence>
<evidence type="ECO:0000256" key="4">
    <source>
        <dbReference type="ARBA" id="ARBA00022452"/>
    </source>
</evidence>
<feature type="chain" id="PRO_5043144704" evidence="13">
    <location>
        <begin position="21"/>
        <end position="713"/>
    </location>
</feature>
<evidence type="ECO:0000256" key="1">
    <source>
        <dbReference type="ARBA" id="ARBA00004571"/>
    </source>
</evidence>
<dbReference type="STRING" id="1262585.BJI46_00790"/>
<dbReference type="Gene3D" id="2.170.130.10">
    <property type="entry name" value="TonB-dependent receptor, plug domain"/>
    <property type="match status" value="1"/>
</dbReference>
<dbReference type="OrthoDB" id="9760620at2"/>
<proteinExistence type="inferred from homology"/>
<evidence type="ECO:0000256" key="10">
    <source>
        <dbReference type="ARBA" id="ARBA00023237"/>
    </source>
</evidence>
<reference evidence="16 17" key="1">
    <citation type="submission" date="2016-09" db="EMBL/GenBank/DDBJ databases">
        <authorList>
            <person name="Capua I."/>
            <person name="De Benedictis P."/>
            <person name="Joannis T."/>
            <person name="Lombin L.H."/>
            <person name="Cattoli G."/>
        </authorList>
    </citation>
    <scope>NUCLEOTIDE SEQUENCE [LARGE SCALE GENOMIC DNA]</scope>
    <source>
        <strain evidence="16 17">ANC 4671</strain>
    </source>
</reference>
<protein>
    <submittedName>
        <fullName evidence="16">TonB-dependent receptor</fullName>
    </submittedName>
</protein>
<dbReference type="Pfam" id="PF07715">
    <property type="entry name" value="Plug"/>
    <property type="match status" value="1"/>
</dbReference>
<dbReference type="InterPro" id="IPR036942">
    <property type="entry name" value="Beta-barrel_TonB_sf"/>
</dbReference>
<gene>
    <name evidence="16" type="ORF">BJI46_00790</name>
</gene>
<dbReference type="InterPro" id="IPR037066">
    <property type="entry name" value="Plug_dom_sf"/>
</dbReference>
<dbReference type="InterPro" id="IPR012910">
    <property type="entry name" value="Plug_dom"/>
</dbReference>
<dbReference type="InterPro" id="IPR039426">
    <property type="entry name" value="TonB-dep_rcpt-like"/>
</dbReference>
<keyword evidence="9 16" id="KW-0675">Receptor</keyword>
<evidence type="ECO:0000256" key="3">
    <source>
        <dbReference type="ARBA" id="ARBA00022448"/>
    </source>
</evidence>
<dbReference type="Proteomes" id="UP000185895">
    <property type="component" value="Unassembled WGS sequence"/>
</dbReference>
<comment type="similarity">
    <text evidence="2">Belongs to the TonB-dependent receptor family. Hemoglobin/haptoglobin binding protein subfamily.</text>
</comment>
<dbReference type="SUPFAM" id="SSF56935">
    <property type="entry name" value="Porins"/>
    <property type="match status" value="1"/>
</dbReference>
<evidence type="ECO:0000256" key="12">
    <source>
        <dbReference type="RuleBase" id="RU003357"/>
    </source>
</evidence>
<evidence type="ECO:0000256" key="7">
    <source>
        <dbReference type="ARBA" id="ARBA00023077"/>
    </source>
</evidence>
<keyword evidence="5 11" id="KW-0812">Transmembrane</keyword>
<feature type="domain" description="TonB-dependent receptor-like beta-barrel" evidence="14">
    <location>
        <begin position="280"/>
        <end position="664"/>
    </location>
</feature>
<dbReference type="Pfam" id="PF00593">
    <property type="entry name" value="TonB_dep_Rec_b-barrel"/>
    <property type="match status" value="1"/>
</dbReference>
<feature type="domain" description="TonB-dependent receptor plug" evidence="15">
    <location>
        <begin position="52"/>
        <end position="161"/>
    </location>
</feature>
<dbReference type="GO" id="GO:0009279">
    <property type="term" value="C:cell outer membrane"/>
    <property type="evidence" value="ECO:0007669"/>
    <property type="project" value="UniProtKB-SubCell"/>
</dbReference>
<evidence type="ECO:0000256" key="8">
    <source>
        <dbReference type="ARBA" id="ARBA00023136"/>
    </source>
</evidence>
<keyword evidence="17" id="KW-1185">Reference proteome</keyword>
<evidence type="ECO:0000259" key="15">
    <source>
        <dbReference type="Pfam" id="PF07715"/>
    </source>
</evidence>
<organism evidence="16 17">
    <name type="scientific">Acinetobacter qingfengensis</name>
    <dbReference type="NCBI Taxonomy" id="1262585"/>
    <lineage>
        <taxon>Bacteria</taxon>
        <taxon>Pseudomonadati</taxon>
        <taxon>Pseudomonadota</taxon>
        <taxon>Gammaproteobacteria</taxon>
        <taxon>Moraxellales</taxon>
        <taxon>Moraxellaceae</taxon>
        <taxon>Acinetobacter</taxon>
    </lineage>
</organism>
<keyword evidence="10 11" id="KW-0998">Cell outer membrane</keyword>
<dbReference type="PANTHER" id="PTHR30069">
    <property type="entry name" value="TONB-DEPENDENT OUTER MEMBRANE RECEPTOR"/>
    <property type="match status" value="1"/>
</dbReference>
<keyword evidence="4 11" id="KW-1134">Transmembrane beta strand</keyword>
<dbReference type="EMBL" id="MKKK01000001">
    <property type="protein sequence ID" value="OEY98221.1"/>
    <property type="molecule type" value="Genomic_DNA"/>
</dbReference>
<name>A0A1E7RFY4_9GAMM</name>
<comment type="caution">
    <text evidence="16">The sequence shown here is derived from an EMBL/GenBank/DDBJ whole genome shotgun (WGS) entry which is preliminary data.</text>
</comment>
<comment type="subcellular location">
    <subcellularLocation>
        <location evidence="1 11">Cell outer membrane</location>
        <topology evidence="1 11">Multi-pass membrane protein</topology>
    </subcellularLocation>
</comment>
<evidence type="ECO:0000256" key="13">
    <source>
        <dbReference type="SAM" id="SignalP"/>
    </source>
</evidence>
<dbReference type="PROSITE" id="PS52016">
    <property type="entry name" value="TONB_DEPENDENT_REC_3"/>
    <property type="match status" value="1"/>
</dbReference>
<dbReference type="GO" id="GO:0044718">
    <property type="term" value="P:siderophore transmembrane transport"/>
    <property type="evidence" value="ECO:0007669"/>
    <property type="project" value="TreeGrafter"/>
</dbReference>
<evidence type="ECO:0000256" key="9">
    <source>
        <dbReference type="ARBA" id="ARBA00023170"/>
    </source>
</evidence>